<dbReference type="eggNOG" id="COG5464">
    <property type="taxonomic scope" value="Bacteria"/>
</dbReference>
<keyword evidence="2" id="KW-1185">Reference proteome</keyword>
<evidence type="ECO:0008006" key="3">
    <source>
        <dbReference type="Google" id="ProtNLM"/>
    </source>
</evidence>
<dbReference type="EMBL" id="CM001403">
    <property type="protein sequence ID" value="EHQ26286.1"/>
    <property type="molecule type" value="Genomic_DNA"/>
</dbReference>
<dbReference type="AlphaFoldDB" id="H1YFZ8"/>
<dbReference type="Proteomes" id="UP000002774">
    <property type="component" value="Chromosome"/>
</dbReference>
<evidence type="ECO:0000313" key="1">
    <source>
        <dbReference type="EMBL" id="EHQ26286.1"/>
    </source>
</evidence>
<dbReference type="PANTHER" id="PTHR41317:SF1">
    <property type="entry name" value="PD-(D_E)XK NUCLEASE FAMILY TRANSPOSASE"/>
    <property type="match status" value="1"/>
</dbReference>
<protein>
    <recommendedName>
        <fullName evidence="3">Transposase (putative) YhgA-like domain-containing protein</fullName>
    </recommendedName>
</protein>
<dbReference type="InterPro" id="IPR010106">
    <property type="entry name" value="RpnA"/>
</dbReference>
<dbReference type="NCBIfam" id="TIGR01784">
    <property type="entry name" value="T_den_put_tspse"/>
    <property type="match status" value="1"/>
</dbReference>
<proteinExistence type="predicted"/>
<dbReference type="PANTHER" id="PTHR41317">
    <property type="entry name" value="PD-(D_E)XK NUCLEASE FAMILY TRANSPOSASE"/>
    <property type="match status" value="1"/>
</dbReference>
<evidence type="ECO:0000313" key="2">
    <source>
        <dbReference type="Proteomes" id="UP000002774"/>
    </source>
</evidence>
<reference evidence="1" key="1">
    <citation type="submission" date="2011-09" db="EMBL/GenBank/DDBJ databases">
        <title>The permanent draft genome of Mucilaginibacter paludis DSM 18603.</title>
        <authorList>
            <consortium name="US DOE Joint Genome Institute (JGI-PGF)"/>
            <person name="Lucas S."/>
            <person name="Han J."/>
            <person name="Lapidus A."/>
            <person name="Bruce D."/>
            <person name="Goodwin L."/>
            <person name="Pitluck S."/>
            <person name="Peters L."/>
            <person name="Kyrpides N."/>
            <person name="Mavromatis K."/>
            <person name="Ivanova N."/>
            <person name="Mikhailova N."/>
            <person name="Held B."/>
            <person name="Detter J.C."/>
            <person name="Tapia R."/>
            <person name="Han C."/>
            <person name="Land M."/>
            <person name="Hauser L."/>
            <person name="Markowitz V."/>
            <person name="Cheng J.-F."/>
            <person name="Hugenholtz P."/>
            <person name="Woyke T."/>
            <person name="Wu D."/>
            <person name="Tindall B."/>
            <person name="Brambilla E."/>
            <person name="Klenk H.-P."/>
            <person name="Eisen J.A."/>
        </authorList>
    </citation>
    <scope>NUCLEOTIDE SEQUENCE [LARGE SCALE GENOMIC DNA]</scope>
    <source>
        <strain evidence="1">DSM 18603</strain>
    </source>
</reference>
<dbReference type="Pfam" id="PF12784">
    <property type="entry name" value="PDDEXK_2"/>
    <property type="match status" value="1"/>
</dbReference>
<gene>
    <name evidence="1" type="ORF">Mucpa_2147</name>
</gene>
<dbReference type="HOGENOM" id="CLU_057504_1_0_10"/>
<dbReference type="RefSeq" id="WP_008506338.1">
    <property type="nucleotide sequence ID" value="NZ_CM001403.1"/>
</dbReference>
<name>H1YFZ8_9SPHI</name>
<dbReference type="STRING" id="714943.Mucpa_2147"/>
<dbReference type="OrthoDB" id="9803508at2"/>
<organism evidence="1 2">
    <name type="scientific">Mucilaginibacter paludis DSM 18603</name>
    <dbReference type="NCBI Taxonomy" id="714943"/>
    <lineage>
        <taxon>Bacteria</taxon>
        <taxon>Pseudomonadati</taxon>
        <taxon>Bacteroidota</taxon>
        <taxon>Sphingobacteriia</taxon>
        <taxon>Sphingobacteriales</taxon>
        <taxon>Sphingobacteriaceae</taxon>
        <taxon>Mucilaginibacter</taxon>
    </lineage>
</organism>
<sequence>MEQKIGRFIDPLSDFGFKRLFGSEPQKDILIDFLNQLFLGQKEIADLTYSPTEYAGDTDKIKKVFFDLHCTGKNGEKFIIEMQKAEQRNFKDRAVFYTSRLINEQLPKGESHWNIQLDELYLIAILEFKFKNGNPDRYLHNIALTNTDTHEIFYNKLGYKFLELPNFVKTEGELETDLDRWFYLLKNMSHLERIPAVLNKRVFQQVFKIAELSNLTKEEKAMYDSSLKAKWDYENSIAFAEELAEERGIEKGREEGRKEGIEQGEYKKSIEVAIEMKKEGIPNTQIAKFTKLPVEVVEKL</sequence>
<accession>H1YFZ8</accession>